<dbReference type="HAMAP" id="MF_01875">
    <property type="entry name" value="Prokaryotic_Ku"/>
    <property type="match status" value="1"/>
</dbReference>
<evidence type="ECO:0000256" key="2">
    <source>
        <dbReference type="HAMAP-Rule" id="MF_01875"/>
    </source>
</evidence>
<organism evidence="5 6">
    <name type="scientific">Hydrocarboniphaga daqingensis</name>
    <dbReference type="NCBI Taxonomy" id="490188"/>
    <lineage>
        <taxon>Bacteria</taxon>
        <taxon>Pseudomonadati</taxon>
        <taxon>Pseudomonadota</taxon>
        <taxon>Gammaproteobacteria</taxon>
        <taxon>Nevskiales</taxon>
        <taxon>Nevskiaceae</taxon>
        <taxon>Hydrocarboniphaga</taxon>
    </lineage>
</organism>
<dbReference type="PIRSF" id="PIRSF006493">
    <property type="entry name" value="Prok_Ku"/>
    <property type="match status" value="1"/>
</dbReference>
<comment type="similarity">
    <text evidence="2">Belongs to the prokaryotic Ku family.</text>
</comment>
<evidence type="ECO:0000256" key="1">
    <source>
        <dbReference type="ARBA" id="ARBA00023125"/>
    </source>
</evidence>
<keyword evidence="2" id="KW-0234">DNA repair</keyword>
<evidence type="ECO:0000313" key="6">
    <source>
        <dbReference type="Proteomes" id="UP000199758"/>
    </source>
</evidence>
<comment type="function">
    <text evidence="2">With LigD forms a non-homologous end joining (NHEJ) DNA repair enzyme, which repairs dsDNA breaks with reduced fidelity. Binds linear dsDNA with 5'- and 3'- overhangs but not closed circular dsDNA nor ssDNA. Recruits and stimulates the ligase activity of LigD.</text>
</comment>
<gene>
    <name evidence="2" type="primary">ku</name>
    <name evidence="5" type="ORF">SAMN04488068_0316</name>
</gene>
<name>A0A1M5K170_9GAMM</name>
<dbReference type="PANTHER" id="PTHR41251:SF1">
    <property type="entry name" value="NON-HOMOLOGOUS END JOINING PROTEIN KU"/>
    <property type="match status" value="1"/>
</dbReference>
<comment type="subunit">
    <text evidence="2">Homodimer. Interacts with LigD.</text>
</comment>
<dbReference type="PANTHER" id="PTHR41251">
    <property type="entry name" value="NON-HOMOLOGOUS END JOINING PROTEIN KU"/>
    <property type="match status" value="1"/>
</dbReference>
<keyword evidence="2" id="KW-0227">DNA damage</keyword>
<proteinExistence type="inferred from homology"/>
<evidence type="ECO:0000256" key="3">
    <source>
        <dbReference type="SAM" id="MobiDB-lite"/>
    </source>
</evidence>
<dbReference type="RefSeq" id="WP_072893003.1">
    <property type="nucleotide sequence ID" value="NZ_FQWZ01000001.1"/>
</dbReference>
<keyword evidence="2" id="KW-0233">DNA recombination</keyword>
<dbReference type="EMBL" id="FQWZ01000001">
    <property type="protein sequence ID" value="SHG46612.1"/>
    <property type="molecule type" value="Genomic_DNA"/>
</dbReference>
<feature type="region of interest" description="Disordered" evidence="3">
    <location>
        <begin position="266"/>
        <end position="302"/>
    </location>
</feature>
<dbReference type="GO" id="GO:0003690">
    <property type="term" value="F:double-stranded DNA binding"/>
    <property type="evidence" value="ECO:0007669"/>
    <property type="project" value="UniProtKB-UniRule"/>
</dbReference>
<keyword evidence="1 2" id="KW-0238">DNA-binding</keyword>
<dbReference type="GO" id="GO:0006303">
    <property type="term" value="P:double-strand break repair via nonhomologous end joining"/>
    <property type="evidence" value="ECO:0007669"/>
    <property type="project" value="UniProtKB-UniRule"/>
</dbReference>
<dbReference type="InterPro" id="IPR009187">
    <property type="entry name" value="Prok_Ku"/>
</dbReference>
<dbReference type="AlphaFoldDB" id="A0A1M5K170"/>
<dbReference type="GO" id="GO:0006310">
    <property type="term" value="P:DNA recombination"/>
    <property type="evidence" value="ECO:0007669"/>
    <property type="project" value="UniProtKB-KW"/>
</dbReference>
<reference evidence="5 6" key="1">
    <citation type="submission" date="2016-11" db="EMBL/GenBank/DDBJ databases">
        <authorList>
            <person name="Jaros S."/>
            <person name="Januszkiewicz K."/>
            <person name="Wedrychowicz H."/>
        </authorList>
    </citation>
    <scope>NUCLEOTIDE SEQUENCE [LARGE SCALE GENOMIC DNA]</scope>
    <source>
        <strain evidence="5 6">CGMCC 1.7049</strain>
    </source>
</reference>
<dbReference type="NCBIfam" id="TIGR02772">
    <property type="entry name" value="Ku_bact"/>
    <property type="match status" value="1"/>
</dbReference>
<dbReference type="InterPro" id="IPR006164">
    <property type="entry name" value="DNA_bd_Ku70/Ku80"/>
</dbReference>
<dbReference type="Gene3D" id="2.40.290.10">
    <property type="match status" value="1"/>
</dbReference>
<dbReference type="STRING" id="490188.SAMN04488068_0316"/>
<sequence>MASPIWSGTISFGLLNVPVQLHAGERSVDLHFRLLDSRDQSPSRYERVSAETGKEVGWKNIVRGFEYRKGSYAVIDEKQLCRAAPEATQTIDIESFVDRDAIAPAYDEKPYVLVPPKKAEKPYVLLRETLKKTGKVGIAKVVIRTRQYLAMLIPDGDALTLNLLHFPQEIVDHAEYALPSGKAGEYRINAREIDMAAKLIASMSVDWNPDDYKDDFRHKLRAIVEKLVEQQAGNEPAPYEDDAEVQTHSDVTQPYFMALLKQSIAAKGQRQKTGRATRIPARRRSTHKTPAKTPTTAGKRTH</sequence>
<dbReference type="SMART" id="SM00559">
    <property type="entry name" value="Ku78"/>
    <property type="match status" value="1"/>
</dbReference>
<dbReference type="OrthoDB" id="9795084at2"/>
<dbReference type="Proteomes" id="UP000199758">
    <property type="component" value="Unassembled WGS sequence"/>
</dbReference>
<evidence type="ECO:0000313" key="5">
    <source>
        <dbReference type="EMBL" id="SHG46612.1"/>
    </source>
</evidence>
<accession>A0A1M5K170</accession>
<keyword evidence="6" id="KW-1185">Reference proteome</keyword>
<protein>
    <recommendedName>
        <fullName evidence="2">Non-homologous end joining protein Ku</fullName>
    </recommendedName>
</protein>
<evidence type="ECO:0000259" key="4">
    <source>
        <dbReference type="SMART" id="SM00559"/>
    </source>
</evidence>
<feature type="domain" description="Ku" evidence="4">
    <location>
        <begin position="53"/>
        <end position="181"/>
    </location>
</feature>
<dbReference type="InterPro" id="IPR016194">
    <property type="entry name" value="SPOC-like_C_dom_sf"/>
</dbReference>
<dbReference type="SUPFAM" id="SSF100939">
    <property type="entry name" value="SPOC domain-like"/>
    <property type="match status" value="1"/>
</dbReference>
<feature type="compositionally biased region" description="Low complexity" evidence="3">
    <location>
        <begin position="291"/>
        <end position="302"/>
    </location>
</feature>
<dbReference type="Pfam" id="PF02735">
    <property type="entry name" value="Ku"/>
    <property type="match status" value="1"/>
</dbReference>
<feature type="compositionally biased region" description="Basic residues" evidence="3">
    <location>
        <begin position="269"/>
        <end position="290"/>
    </location>
</feature>
<dbReference type="CDD" id="cd00789">
    <property type="entry name" value="KU_like"/>
    <property type="match status" value="1"/>
</dbReference>